<protein>
    <submittedName>
        <fullName evidence="2">Uncharacterized protein</fullName>
    </submittedName>
</protein>
<evidence type="ECO:0000313" key="2">
    <source>
        <dbReference type="EMBL" id="PPJ57865.1"/>
    </source>
</evidence>
<proteinExistence type="predicted"/>
<evidence type="ECO:0000256" key="1">
    <source>
        <dbReference type="SAM" id="MobiDB-lite"/>
    </source>
</evidence>
<evidence type="ECO:0000313" key="3">
    <source>
        <dbReference type="Proteomes" id="UP000237631"/>
    </source>
</evidence>
<gene>
    <name evidence="2" type="ORF">CBER1_00039</name>
</gene>
<dbReference type="Proteomes" id="UP000237631">
    <property type="component" value="Unassembled WGS sequence"/>
</dbReference>
<feature type="compositionally biased region" description="Low complexity" evidence="1">
    <location>
        <begin position="41"/>
        <end position="62"/>
    </location>
</feature>
<feature type="region of interest" description="Disordered" evidence="1">
    <location>
        <begin position="13"/>
        <end position="62"/>
    </location>
</feature>
<feature type="region of interest" description="Disordered" evidence="1">
    <location>
        <begin position="193"/>
        <end position="226"/>
    </location>
</feature>
<dbReference type="OrthoDB" id="3650294at2759"/>
<organism evidence="2 3">
    <name type="scientific">Cercospora berteroae</name>
    <dbReference type="NCBI Taxonomy" id="357750"/>
    <lineage>
        <taxon>Eukaryota</taxon>
        <taxon>Fungi</taxon>
        <taxon>Dikarya</taxon>
        <taxon>Ascomycota</taxon>
        <taxon>Pezizomycotina</taxon>
        <taxon>Dothideomycetes</taxon>
        <taxon>Dothideomycetidae</taxon>
        <taxon>Mycosphaerellales</taxon>
        <taxon>Mycosphaerellaceae</taxon>
        <taxon>Cercospora</taxon>
    </lineage>
</organism>
<feature type="compositionally biased region" description="Polar residues" evidence="1">
    <location>
        <begin position="27"/>
        <end position="36"/>
    </location>
</feature>
<name>A0A2S6CDQ5_9PEZI</name>
<dbReference type="AlphaFoldDB" id="A0A2S6CDQ5"/>
<comment type="caution">
    <text evidence="2">The sequence shown here is derived from an EMBL/GenBank/DDBJ whole genome shotgun (WGS) entry which is preliminary data.</text>
</comment>
<keyword evidence="3" id="KW-1185">Reference proteome</keyword>
<sequence length="226" mass="25325">MTTSLQILLPNSKHTFNANHHPPPQFLSCSTPTKLPNPNPFTRKASSSSFTTTTKTPASPAAQELEKLSRAVILSINNRSFAATKKLVANNYKGDIDELPKSNSYEAEEDEFRAVTQANPEYHIDVVDVSADVDERLGYAIVFCLLSVKGRPANVRRQSVSVVEWMHRDGRWQYYNASVMRGLDGSDCHSHTCGKQKLDKKEVEKQKVDNQKDNKQKCDEQKGDEG</sequence>
<accession>A0A2S6CDQ5</accession>
<dbReference type="EMBL" id="PNEN01000488">
    <property type="protein sequence ID" value="PPJ57865.1"/>
    <property type="molecule type" value="Genomic_DNA"/>
</dbReference>
<reference evidence="3" key="1">
    <citation type="journal article" date="2017" name="bioRxiv">
        <title>Conservation of a gene cluster reveals novel cercosporin biosynthetic mechanisms and extends production to the genus Colletotrichum.</title>
        <authorList>
            <person name="de Jonge R."/>
            <person name="Ebert M.K."/>
            <person name="Huitt-Roehl C.R."/>
            <person name="Pal P."/>
            <person name="Suttle J.C."/>
            <person name="Spanner R.E."/>
            <person name="Neubauer J.D."/>
            <person name="Jurick W.M.II."/>
            <person name="Stott K.A."/>
            <person name="Secor G.A."/>
            <person name="Thomma B.P.H.J."/>
            <person name="Van de Peer Y."/>
            <person name="Townsend C.A."/>
            <person name="Bolton M.D."/>
        </authorList>
    </citation>
    <scope>NUCLEOTIDE SEQUENCE [LARGE SCALE GENOMIC DNA]</scope>
    <source>
        <strain evidence="3">CBS538.71</strain>
    </source>
</reference>